<dbReference type="InterPro" id="IPR036864">
    <property type="entry name" value="Zn2-C6_fun-type_DNA-bd_sf"/>
</dbReference>
<dbReference type="RefSeq" id="XP_016230340.1">
    <property type="nucleotide sequence ID" value="XM_016385396.1"/>
</dbReference>
<dbReference type="CDD" id="cd00067">
    <property type="entry name" value="GAL4"/>
    <property type="match status" value="1"/>
</dbReference>
<name>A0A0D2BFJ5_9EURO</name>
<organism evidence="8 9">
    <name type="scientific">Exophiala spinifera</name>
    <dbReference type="NCBI Taxonomy" id="91928"/>
    <lineage>
        <taxon>Eukaryota</taxon>
        <taxon>Fungi</taxon>
        <taxon>Dikarya</taxon>
        <taxon>Ascomycota</taxon>
        <taxon>Pezizomycotina</taxon>
        <taxon>Eurotiomycetes</taxon>
        <taxon>Chaetothyriomycetidae</taxon>
        <taxon>Chaetothyriales</taxon>
        <taxon>Herpotrichiellaceae</taxon>
        <taxon>Exophiala</taxon>
    </lineage>
</organism>
<sequence>MPQALKDCRTCNRRRIRCDRTIPACSKCVSRKLSCPGYEKQLKWVCGAVSKGPYRKYYCHGEADVSLVKTSGYKRIENQEQASVASERATPDSPTTSRPGNYPFVVCRTNLENPQLSQSGAAFLLNHFTRVVANQLVWYDDDANPWRNLIVPLALDSPTLLTTILAIASGNIVSRTQGDNQHTGKIYRSMQFHREQALRLLSKDIRVMSNLTSTKSWQPSHSRWGDATLASVILLSYLEIHFPTSGVWRLHLKAARQVILAIEKPSISDRTTIFLTEELFAATTWALLTDYDFDASVSGYDLHISHDNHAPQPQELQEMVAIPYQDSGFAGFCLAIQQITRMERILRQSRVHGVPYMDTETILAQIDRMLSEARRCALGSAKPERLRCTKSEHLDVRNLIDAIYHATSVYKLRALQCTTNAESTLNYHRNQLFRSLLAFHDLESFAQDQTWSLFVAGTESKGDVTRQVWIRRRFHRIMSCSCELDRPRVMRFLEAYWLQTDSENWINYGRRQTDQVGFLIL</sequence>
<evidence type="ECO:0000256" key="6">
    <source>
        <dbReference type="SAM" id="MobiDB-lite"/>
    </source>
</evidence>
<dbReference type="Pfam" id="PF11951">
    <property type="entry name" value="Fungal_trans_2"/>
    <property type="match status" value="1"/>
</dbReference>
<dbReference type="EMBL" id="KN847500">
    <property type="protein sequence ID" value="KIW10124.1"/>
    <property type="molecule type" value="Genomic_DNA"/>
</dbReference>
<keyword evidence="9" id="KW-1185">Reference proteome</keyword>
<dbReference type="PROSITE" id="PS50048">
    <property type="entry name" value="ZN2_CY6_FUNGAL_2"/>
    <property type="match status" value="1"/>
</dbReference>
<evidence type="ECO:0000313" key="9">
    <source>
        <dbReference type="Proteomes" id="UP000053328"/>
    </source>
</evidence>
<dbReference type="GO" id="GO:0045944">
    <property type="term" value="P:positive regulation of transcription by RNA polymerase II"/>
    <property type="evidence" value="ECO:0007669"/>
    <property type="project" value="TreeGrafter"/>
</dbReference>
<keyword evidence="4" id="KW-0804">Transcription</keyword>
<keyword evidence="5" id="KW-0539">Nucleus</keyword>
<evidence type="ECO:0000256" key="4">
    <source>
        <dbReference type="ARBA" id="ARBA00023163"/>
    </source>
</evidence>
<feature type="region of interest" description="Disordered" evidence="6">
    <location>
        <begin position="79"/>
        <end position="100"/>
    </location>
</feature>
<feature type="domain" description="Zn(2)-C6 fungal-type" evidence="7">
    <location>
        <begin position="7"/>
        <end position="35"/>
    </location>
</feature>
<dbReference type="Pfam" id="PF00172">
    <property type="entry name" value="Zn_clus"/>
    <property type="match status" value="1"/>
</dbReference>
<reference evidence="8 9" key="1">
    <citation type="submission" date="2015-01" db="EMBL/GenBank/DDBJ databases">
        <title>The Genome Sequence of Exophiala spinifera CBS89968.</title>
        <authorList>
            <consortium name="The Broad Institute Genomics Platform"/>
            <person name="Cuomo C."/>
            <person name="de Hoog S."/>
            <person name="Gorbushina A."/>
            <person name="Stielow B."/>
            <person name="Teixiera M."/>
            <person name="Abouelleil A."/>
            <person name="Chapman S.B."/>
            <person name="Priest M."/>
            <person name="Young S.K."/>
            <person name="Wortman J."/>
            <person name="Nusbaum C."/>
            <person name="Birren B."/>
        </authorList>
    </citation>
    <scope>NUCLEOTIDE SEQUENCE [LARGE SCALE GENOMIC DNA]</scope>
    <source>
        <strain evidence="8 9">CBS 89968</strain>
    </source>
</reference>
<protein>
    <recommendedName>
        <fullName evidence="7">Zn(2)-C6 fungal-type domain-containing protein</fullName>
    </recommendedName>
</protein>
<dbReference type="GO" id="GO:0000981">
    <property type="term" value="F:DNA-binding transcription factor activity, RNA polymerase II-specific"/>
    <property type="evidence" value="ECO:0007669"/>
    <property type="project" value="InterPro"/>
</dbReference>
<evidence type="ECO:0000256" key="1">
    <source>
        <dbReference type="ARBA" id="ARBA00004123"/>
    </source>
</evidence>
<dbReference type="OrthoDB" id="3251668at2759"/>
<comment type="subcellular location">
    <subcellularLocation>
        <location evidence="1">Nucleus</location>
    </subcellularLocation>
</comment>
<dbReference type="PANTHER" id="PTHR37534:SF38">
    <property type="entry name" value="ZN(2)-C6 FUNGAL-TYPE DOMAIN-CONTAINING PROTEIN"/>
    <property type="match status" value="1"/>
</dbReference>
<gene>
    <name evidence="8" type="ORF">PV08_11084</name>
</gene>
<evidence type="ECO:0000259" key="7">
    <source>
        <dbReference type="PROSITE" id="PS50048"/>
    </source>
</evidence>
<dbReference type="GO" id="GO:0000976">
    <property type="term" value="F:transcription cis-regulatory region binding"/>
    <property type="evidence" value="ECO:0007669"/>
    <property type="project" value="TreeGrafter"/>
</dbReference>
<dbReference type="Proteomes" id="UP000053328">
    <property type="component" value="Unassembled WGS sequence"/>
</dbReference>
<keyword evidence="3" id="KW-0238">DNA-binding</keyword>
<evidence type="ECO:0000313" key="8">
    <source>
        <dbReference type="EMBL" id="KIW10124.1"/>
    </source>
</evidence>
<dbReference type="VEuPathDB" id="FungiDB:PV08_11084"/>
<dbReference type="AlphaFoldDB" id="A0A0D2BFJ5"/>
<evidence type="ECO:0000256" key="5">
    <source>
        <dbReference type="ARBA" id="ARBA00023242"/>
    </source>
</evidence>
<evidence type="ECO:0000256" key="3">
    <source>
        <dbReference type="ARBA" id="ARBA00023125"/>
    </source>
</evidence>
<dbReference type="InterPro" id="IPR021858">
    <property type="entry name" value="Fun_TF"/>
</dbReference>
<proteinExistence type="predicted"/>
<dbReference type="GeneID" id="27338167"/>
<dbReference type="GO" id="GO:0008270">
    <property type="term" value="F:zinc ion binding"/>
    <property type="evidence" value="ECO:0007669"/>
    <property type="project" value="InterPro"/>
</dbReference>
<dbReference type="PANTHER" id="PTHR37534">
    <property type="entry name" value="TRANSCRIPTIONAL ACTIVATOR PROTEIN UGA3"/>
    <property type="match status" value="1"/>
</dbReference>
<dbReference type="Gene3D" id="4.10.240.10">
    <property type="entry name" value="Zn(2)-C6 fungal-type DNA-binding domain"/>
    <property type="match status" value="1"/>
</dbReference>
<accession>A0A0D2BFJ5</accession>
<dbReference type="SUPFAM" id="SSF57701">
    <property type="entry name" value="Zn2/Cys6 DNA-binding domain"/>
    <property type="match status" value="1"/>
</dbReference>
<evidence type="ECO:0000256" key="2">
    <source>
        <dbReference type="ARBA" id="ARBA00023015"/>
    </source>
</evidence>
<keyword evidence="2" id="KW-0805">Transcription regulation</keyword>
<dbReference type="GO" id="GO:0005634">
    <property type="term" value="C:nucleus"/>
    <property type="evidence" value="ECO:0007669"/>
    <property type="project" value="UniProtKB-SubCell"/>
</dbReference>
<dbReference type="HOGENOM" id="CLU_036330_1_1_1"/>
<dbReference type="InterPro" id="IPR001138">
    <property type="entry name" value="Zn2Cys6_DnaBD"/>
</dbReference>